<evidence type="ECO:0000256" key="1">
    <source>
        <dbReference type="ARBA" id="ARBA00008455"/>
    </source>
</evidence>
<feature type="domain" description="Peptidase C1A papain C-terminal" evidence="5">
    <location>
        <begin position="142"/>
        <end position="355"/>
    </location>
</feature>
<dbReference type="InterPro" id="IPR039417">
    <property type="entry name" value="Peptidase_C1A_papain-like"/>
</dbReference>
<keyword evidence="4" id="KW-0812">Transmembrane</keyword>
<dbReference type="SMART" id="SM00848">
    <property type="entry name" value="Inhibitor_I29"/>
    <property type="match status" value="1"/>
</dbReference>
<reference evidence="7" key="1">
    <citation type="submission" date="2021-09" db="EMBL/GenBank/DDBJ databases">
        <authorList>
            <consortium name="AG Swart"/>
            <person name="Singh M."/>
            <person name="Singh A."/>
            <person name="Seah K."/>
            <person name="Emmerich C."/>
        </authorList>
    </citation>
    <scope>NUCLEOTIDE SEQUENCE</scope>
    <source>
        <strain evidence="7">ATCC30299</strain>
    </source>
</reference>
<comment type="caution">
    <text evidence="7">The sequence shown here is derived from an EMBL/GenBank/DDBJ whole genome shotgun (WGS) entry which is preliminary data.</text>
</comment>
<name>A0AAU9IU55_9CILI</name>
<dbReference type="InterPro" id="IPR013128">
    <property type="entry name" value="Peptidase_C1A"/>
</dbReference>
<dbReference type="PROSITE" id="PS00640">
    <property type="entry name" value="THIOL_PROTEASE_ASN"/>
    <property type="match status" value="1"/>
</dbReference>
<dbReference type="CDD" id="cd02248">
    <property type="entry name" value="Peptidase_C1A"/>
    <property type="match status" value="1"/>
</dbReference>
<evidence type="ECO:0000256" key="4">
    <source>
        <dbReference type="SAM" id="Phobius"/>
    </source>
</evidence>
<evidence type="ECO:0000259" key="5">
    <source>
        <dbReference type="SMART" id="SM00645"/>
    </source>
</evidence>
<dbReference type="AlphaFoldDB" id="A0AAU9IU55"/>
<evidence type="ECO:0000313" key="7">
    <source>
        <dbReference type="EMBL" id="CAG9313015.1"/>
    </source>
</evidence>
<keyword evidence="3" id="KW-1015">Disulfide bond</keyword>
<keyword evidence="4" id="KW-0472">Membrane</keyword>
<dbReference type="Proteomes" id="UP001162131">
    <property type="component" value="Unassembled WGS sequence"/>
</dbReference>
<protein>
    <recommendedName>
        <fullName evidence="9">Papain family cysteine protease</fullName>
    </recommendedName>
</protein>
<evidence type="ECO:0000313" key="8">
    <source>
        <dbReference type="Proteomes" id="UP001162131"/>
    </source>
</evidence>
<dbReference type="Pfam" id="PF08246">
    <property type="entry name" value="Inhibitor_I29"/>
    <property type="match status" value="1"/>
</dbReference>
<keyword evidence="4" id="KW-1133">Transmembrane helix</keyword>
<sequence>MDNFYISYREEANSRTKSWLWTPAAIFVLAMLSIIGVFYNIPLHKNYYSLQQIELENQEFLNFVSHYNKAYKTPEEYQNRLSIFLTNLAYIKFHNSLGNSYLLGVNQFSDLTHEEFQRFMTPIKYEITNEEIKQQEVSYGDIPQQVDWRTKGAVTPVKNQLQCACGWAFAATGAIEGIWFINNNKLLSLSEQELLDCSSSFGTNGCSGGLASQAFKFVMANGITSETNYPYKGVKGKCNTSKQAQGVAKITSYETVPPNSPNSLMAIVAQWPVTVVVESNQAAWQFYRTGIITSNCGVNLDNSVLIVGYDNTNNPPYWIVKNSWGPSWGENGYIRIAISSGDGICGINMVPTYPIY</sequence>
<dbReference type="InterPro" id="IPR013201">
    <property type="entry name" value="Prot_inhib_I29"/>
</dbReference>
<evidence type="ECO:0000259" key="6">
    <source>
        <dbReference type="SMART" id="SM00848"/>
    </source>
</evidence>
<dbReference type="GO" id="GO:0008234">
    <property type="term" value="F:cysteine-type peptidase activity"/>
    <property type="evidence" value="ECO:0007669"/>
    <property type="project" value="InterPro"/>
</dbReference>
<dbReference type="SMART" id="SM00645">
    <property type="entry name" value="Pept_C1"/>
    <property type="match status" value="1"/>
</dbReference>
<accession>A0AAU9IU55</accession>
<dbReference type="InterPro" id="IPR000668">
    <property type="entry name" value="Peptidase_C1A_C"/>
</dbReference>
<dbReference type="FunFam" id="3.90.70.10:FF:000332">
    <property type="entry name" value="Cathepsin L1"/>
    <property type="match status" value="1"/>
</dbReference>
<feature type="transmembrane region" description="Helical" evidence="4">
    <location>
        <begin position="20"/>
        <end position="41"/>
    </location>
</feature>
<evidence type="ECO:0000256" key="2">
    <source>
        <dbReference type="ARBA" id="ARBA00023145"/>
    </source>
</evidence>
<dbReference type="Gene3D" id="3.90.70.10">
    <property type="entry name" value="Cysteine proteinases"/>
    <property type="match status" value="1"/>
</dbReference>
<evidence type="ECO:0000256" key="3">
    <source>
        <dbReference type="ARBA" id="ARBA00023157"/>
    </source>
</evidence>
<gene>
    <name evidence="7" type="ORF">BSTOLATCC_MIC7801</name>
</gene>
<feature type="domain" description="Cathepsin propeptide inhibitor" evidence="6">
    <location>
        <begin position="60"/>
        <end position="116"/>
    </location>
</feature>
<comment type="similarity">
    <text evidence="1">Belongs to the peptidase C1 family.</text>
</comment>
<dbReference type="InterPro" id="IPR038765">
    <property type="entry name" value="Papain-like_cys_pep_sf"/>
</dbReference>
<proteinExistence type="inferred from homology"/>
<dbReference type="SUPFAM" id="SSF54001">
    <property type="entry name" value="Cysteine proteinases"/>
    <property type="match status" value="1"/>
</dbReference>
<keyword evidence="2" id="KW-0865">Zymogen</keyword>
<evidence type="ECO:0008006" key="9">
    <source>
        <dbReference type="Google" id="ProtNLM"/>
    </source>
</evidence>
<dbReference type="PANTHER" id="PTHR12411">
    <property type="entry name" value="CYSTEINE PROTEASE FAMILY C1-RELATED"/>
    <property type="match status" value="1"/>
</dbReference>
<dbReference type="Pfam" id="PF00112">
    <property type="entry name" value="Peptidase_C1"/>
    <property type="match status" value="1"/>
</dbReference>
<dbReference type="InterPro" id="IPR025661">
    <property type="entry name" value="Pept_asp_AS"/>
</dbReference>
<dbReference type="EMBL" id="CAJZBQ010000009">
    <property type="protein sequence ID" value="CAG9313015.1"/>
    <property type="molecule type" value="Genomic_DNA"/>
</dbReference>
<dbReference type="GO" id="GO:0006508">
    <property type="term" value="P:proteolysis"/>
    <property type="evidence" value="ECO:0007669"/>
    <property type="project" value="InterPro"/>
</dbReference>
<organism evidence="7 8">
    <name type="scientific">Blepharisma stoltei</name>
    <dbReference type="NCBI Taxonomy" id="1481888"/>
    <lineage>
        <taxon>Eukaryota</taxon>
        <taxon>Sar</taxon>
        <taxon>Alveolata</taxon>
        <taxon>Ciliophora</taxon>
        <taxon>Postciliodesmatophora</taxon>
        <taxon>Heterotrichea</taxon>
        <taxon>Heterotrichida</taxon>
        <taxon>Blepharismidae</taxon>
        <taxon>Blepharisma</taxon>
    </lineage>
</organism>
<keyword evidence="8" id="KW-1185">Reference proteome</keyword>